<organism evidence="2 3">
    <name type="scientific">Heterorhabditis bacteriophora</name>
    <name type="common">Entomopathogenic nematode worm</name>
    <dbReference type="NCBI Taxonomy" id="37862"/>
    <lineage>
        <taxon>Eukaryota</taxon>
        <taxon>Metazoa</taxon>
        <taxon>Ecdysozoa</taxon>
        <taxon>Nematoda</taxon>
        <taxon>Chromadorea</taxon>
        <taxon>Rhabditida</taxon>
        <taxon>Rhabditina</taxon>
        <taxon>Rhabditomorpha</taxon>
        <taxon>Strongyloidea</taxon>
        <taxon>Heterorhabditidae</taxon>
        <taxon>Heterorhabditis</taxon>
    </lineage>
</organism>
<evidence type="ECO:0000313" key="2">
    <source>
        <dbReference type="Proteomes" id="UP000095283"/>
    </source>
</evidence>
<keyword evidence="1" id="KW-0732">Signal</keyword>
<feature type="chain" id="PRO_5012317256" evidence="1">
    <location>
        <begin position="16"/>
        <end position="164"/>
    </location>
</feature>
<accession>A0A1I7XJ22</accession>
<dbReference type="WBParaSite" id="Hba_17311">
    <property type="protein sequence ID" value="Hba_17311"/>
    <property type="gene ID" value="Hba_17311"/>
</dbReference>
<proteinExistence type="predicted"/>
<reference evidence="3" key="1">
    <citation type="submission" date="2016-11" db="UniProtKB">
        <authorList>
            <consortium name="WormBaseParasite"/>
        </authorList>
    </citation>
    <scope>IDENTIFICATION</scope>
</reference>
<dbReference type="Proteomes" id="UP000095283">
    <property type="component" value="Unplaced"/>
</dbReference>
<dbReference type="AlphaFoldDB" id="A0A1I7XJ22"/>
<feature type="signal peptide" evidence="1">
    <location>
        <begin position="1"/>
        <end position="15"/>
    </location>
</feature>
<protein>
    <submittedName>
        <fullName evidence="3">HEAT repeat domain-containing protein</fullName>
    </submittedName>
</protein>
<name>A0A1I7XJ22_HETBA</name>
<evidence type="ECO:0000256" key="1">
    <source>
        <dbReference type="SAM" id="SignalP"/>
    </source>
</evidence>
<keyword evidence="2" id="KW-1185">Reference proteome</keyword>
<evidence type="ECO:0000313" key="3">
    <source>
        <dbReference type="WBParaSite" id="Hba_17311"/>
    </source>
</evidence>
<sequence>MRRFVICFVPILVLCQNEPTGTSYFEISDSGLYIHYEHSINATVDSILTSVGVAPDSDVSELVPLKSQNGYKKVAILRLYGLHQKINILGKKLAAIYGFHGEEAMSYAMLIRPMSLKIILATALDGAQKESDSVQYKAIKALANKIGMGGRNYTNGYINRNMAQ</sequence>